<keyword evidence="7" id="KW-0812">Transmembrane</keyword>
<dbReference type="Pfam" id="PF00560">
    <property type="entry name" value="LRR_1"/>
    <property type="match status" value="11"/>
</dbReference>
<dbReference type="PRINTS" id="PR00019">
    <property type="entry name" value="LEURICHRPT"/>
</dbReference>
<dbReference type="InterPro" id="IPR001611">
    <property type="entry name" value="Leu-rich_rpt"/>
</dbReference>
<keyword evidence="13" id="KW-1133">Transmembrane helix</keyword>
<dbReference type="GO" id="GO:0004674">
    <property type="term" value="F:protein serine/threonine kinase activity"/>
    <property type="evidence" value="ECO:0007669"/>
    <property type="project" value="UniProtKB-KW"/>
</dbReference>
<evidence type="ECO:0000256" key="3">
    <source>
        <dbReference type="ARBA" id="ARBA00012513"/>
    </source>
</evidence>
<evidence type="ECO:0000256" key="17">
    <source>
        <dbReference type="ARBA" id="ARBA00047899"/>
    </source>
</evidence>
<name>A0A1U7ZJ35_NELNU</name>
<keyword evidence="5" id="KW-0433">Leucine-rich repeat</keyword>
<keyword evidence="4" id="KW-0723">Serine/threonine-protein kinase</keyword>
<dbReference type="InterPro" id="IPR050647">
    <property type="entry name" value="Plant_LRR-RLKs"/>
</dbReference>
<dbReference type="GO" id="GO:0016020">
    <property type="term" value="C:membrane"/>
    <property type="evidence" value="ECO:0000318"/>
    <property type="project" value="GO_Central"/>
</dbReference>
<dbReference type="PROSITE" id="PS00108">
    <property type="entry name" value="PROTEIN_KINASE_ST"/>
    <property type="match status" value="1"/>
</dbReference>
<evidence type="ECO:0000256" key="14">
    <source>
        <dbReference type="ARBA" id="ARBA00023136"/>
    </source>
</evidence>
<feature type="domain" description="Protein kinase" evidence="19">
    <location>
        <begin position="1035"/>
        <end position="1314"/>
    </location>
</feature>
<keyword evidence="16" id="KW-0325">Glycoprotein</keyword>
<proteinExistence type="inferred from homology"/>
<dbReference type="FunFam" id="3.30.200.20:FF:000150">
    <property type="entry name" value="serine/threonine-protein kinase BRI1-like 2"/>
    <property type="match status" value="1"/>
</dbReference>
<evidence type="ECO:0000256" key="4">
    <source>
        <dbReference type="ARBA" id="ARBA00022527"/>
    </source>
</evidence>
<organism evidence="20 21">
    <name type="scientific">Nelumbo nucifera</name>
    <name type="common">Sacred lotus</name>
    <dbReference type="NCBI Taxonomy" id="4432"/>
    <lineage>
        <taxon>Eukaryota</taxon>
        <taxon>Viridiplantae</taxon>
        <taxon>Streptophyta</taxon>
        <taxon>Embryophyta</taxon>
        <taxon>Tracheophyta</taxon>
        <taxon>Spermatophyta</taxon>
        <taxon>Magnoliopsida</taxon>
        <taxon>Proteales</taxon>
        <taxon>Nelumbonaceae</taxon>
        <taxon>Nelumbo</taxon>
    </lineage>
</organism>
<evidence type="ECO:0000256" key="7">
    <source>
        <dbReference type="ARBA" id="ARBA00022692"/>
    </source>
</evidence>
<dbReference type="Pfam" id="PF07714">
    <property type="entry name" value="PK_Tyr_Ser-Thr"/>
    <property type="match status" value="1"/>
</dbReference>
<comment type="similarity">
    <text evidence="2">Belongs to the protein kinase superfamily. Ser/Thr protein kinase family.</text>
</comment>
<dbReference type="CDD" id="cd14066">
    <property type="entry name" value="STKc_IRAK"/>
    <property type="match status" value="1"/>
</dbReference>
<dbReference type="SMART" id="SM00365">
    <property type="entry name" value="LRR_SD22"/>
    <property type="match status" value="7"/>
</dbReference>
<keyword evidence="15" id="KW-0675">Receptor</keyword>
<dbReference type="InterPro" id="IPR011009">
    <property type="entry name" value="Kinase-like_dom_sf"/>
</dbReference>
<keyword evidence="10" id="KW-0547">Nucleotide-binding</keyword>
<dbReference type="GO" id="GO:0005524">
    <property type="term" value="F:ATP binding"/>
    <property type="evidence" value="ECO:0007669"/>
    <property type="project" value="UniProtKB-UniRule"/>
</dbReference>
<evidence type="ECO:0000256" key="5">
    <source>
        <dbReference type="ARBA" id="ARBA00022614"/>
    </source>
</evidence>
<dbReference type="InterPro" id="IPR017441">
    <property type="entry name" value="Protein_kinase_ATP_BS"/>
</dbReference>
<comment type="subcellular location">
    <subcellularLocation>
        <location evidence="1">Membrane</location>
        <topology evidence="1">Single-pass type I membrane protein</topology>
    </subcellularLocation>
</comment>
<dbReference type="InterPro" id="IPR032675">
    <property type="entry name" value="LRR_dom_sf"/>
</dbReference>
<sequence>MQVNLFLLSFKMASASSMLSLFLVISLCSSELLSASASDLQALMAFKSVLRNPEGIADWGEGPSPCTWTGITCGNGSVVSISLPHLGLQGTLPLELGSLSNLELLDLADNEFSGPLPPRLWKLKKLKTLNLSFNLLNGTLSSDVQNLEHLQKLILGSNSLSGKLDPAICSCLSLEILDLGANSFTGEIPNQISYLSKLQVLVLGGNGLSGPIPSSIGELFNLVFLDLGDGFLSGSIPTSLWQLEKLQSLDLSNNSISGPIPSIIGRLSALRDLHVGHNRFEGALPRDVGNLKNLRNLDAPSCGLTGPIPDEIGNLQSLEMLDLSINPLQSQIPPSIGKLQNLTILNLISAAINGSIPPELGNCRKLKTVILTFNDLSGPLPDKLAGLSDSIISFSIERNHISGQLPPWFGRWVSADSILLASNEFHGTIPSEFGNCTSLTYLTLSHNQLTGNIPSELCNCKFLSELDLENNLLTGMINDTFRYCQNLTQLILVQNRLTGAIPAYLSDLPLLSLELDYNKFYGEIPVEIWSSNSLMEFSAGFNFLGGTLSPRIGGLVTLQRLILNDNRLEGRIPKEIGELRDLLVLSLNHNQLSGEIPRELFRCRSLMSLDLGFNKLNGSIPREIRNLTQLEFLVLSHNHLSGDLPLGITEGFRQPSIPETSYFQHRGVFDLSGNLFSGKIPQQLGNCIVIVDLILGNNNFSGDIPPSIFKLPNLTSIDLSSNQLEGKIPNEVGDPYKLQGLDLAYNRFHGEIPTEIGKLKNLVKLNLSGNLFTGSVPASIGNLGTLSDLDLSNNHLSGMLPLSLSMLTKIVGLYLQQNQITGDINGVLMQSGSWRQIQTLNLSLNLLSGEVPSSIANLSYLNYLDLHNNRFTGTITRYLGNLSQLMYLDMSNNLFHGQIPQELCDITDLNFLNLSNNQLWGPVLNCGKFTGRSFLNNSDLCGSSVGRICKFGRRQRRRLLDTPAILILSLSTSFSFFCLFIVFLKWKTLFQDSMKPLPKSMAKTRVATMNDIGTSFEQPLLQLTLSDILHITNNFSKLNVIGDGGSGTVYRGILPDGRMVAIKKLGKARDQGSREFQAEMEAIGKVKHKNLVPLLGYCSFEDNKILIFEFMANGSLESWLRNKSESLNVLSWNKRLKIATGTARGLAFLHHGVIPRVIHRDVKASNILLDQNFEARVSDFGLARVVSAYDTHVTTEIAGTFGYIAPEYAQSWRSTTKGDVYSFGVILLEMVTGKEPTGICFKDVEGGNLVGWVREMVTRGKSVESLDGRVSNGSVWVAQMVEVLHLGLVCTSEDPMKRPSMLEVVKFLEDIGGE</sequence>
<dbReference type="SMART" id="SM00369">
    <property type="entry name" value="LRR_TYP"/>
    <property type="match status" value="13"/>
</dbReference>
<evidence type="ECO:0000256" key="11">
    <source>
        <dbReference type="ARBA" id="ARBA00022777"/>
    </source>
</evidence>
<dbReference type="PROSITE" id="PS00107">
    <property type="entry name" value="PROTEIN_KINASE_ATP"/>
    <property type="match status" value="1"/>
</dbReference>
<keyword evidence="12" id="KW-0067">ATP-binding</keyword>
<evidence type="ECO:0000256" key="12">
    <source>
        <dbReference type="ARBA" id="ARBA00022840"/>
    </source>
</evidence>
<accession>A0A1U7ZJ35</accession>
<dbReference type="Pfam" id="PF08263">
    <property type="entry name" value="LRRNT_2"/>
    <property type="match status" value="1"/>
</dbReference>
<dbReference type="FunFam" id="3.80.10.10:FF:000383">
    <property type="entry name" value="Leucine-rich repeat receptor protein kinase EMS1"/>
    <property type="match status" value="1"/>
</dbReference>
<evidence type="ECO:0000256" key="13">
    <source>
        <dbReference type="ARBA" id="ARBA00022989"/>
    </source>
</evidence>
<dbReference type="FunCoup" id="A0A1U7ZJ35">
    <property type="interactions" value="88"/>
</dbReference>
<dbReference type="FunFam" id="3.80.10.10:FF:000784">
    <property type="entry name" value="leucine-rich repeat receptor protein kinase EMS1"/>
    <property type="match status" value="1"/>
</dbReference>
<dbReference type="PANTHER" id="PTHR48056:SF58">
    <property type="entry name" value="LEUCINE-RICH REPEAT RECEPTOR PROTEIN KINASE MSP1-LIKE ISOFORM X1"/>
    <property type="match status" value="1"/>
</dbReference>
<keyword evidence="6" id="KW-0808">Transferase</keyword>
<dbReference type="FunFam" id="1.10.510.10:FF:000309">
    <property type="entry name" value="Leucine-rich repeat receptor-like protein kinase"/>
    <property type="match status" value="1"/>
</dbReference>
<evidence type="ECO:0000313" key="20">
    <source>
        <dbReference type="Proteomes" id="UP000189703"/>
    </source>
</evidence>
<dbReference type="GeneID" id="104595077"/>
<evidence type="ECO:0000256" key="18">
    <source>
        <dbReference type="ARBA" id="ARBA00048679"/>
    </source>
</evidence>
<dbReference type="KEGG" id="nnu:104595077"/>
<dbReference type="Gene3D" id="3.80.10.10">
    <property type="entry name" value="Ribonuclease Inhibitor"/>
    <property type="match status" value="7"/>
</dbReference>
<dbReference type="PANTHER" id="PTHR48056">
    <property type="entry name" value="LRR RECEPTOR-LIKE SERINE/THREONINE-PROTEIN KINASE-RELATED"/>
    <property type="match status" value="1"/>
</dbReference>
<dbReference type="SMART" id="SM00220">
    <property type="entry name" value="S_TKc"/>
    <property type="match status" value="1"/>
</dbReference>
<dbReference type="Proteomes" id="UP000189703">
    <property type="component" value="Unplaced"/>
</dbReference>
<dbReference type="FunFam" id="3.80.10.10:FF:000095">
    <property type="entry name" value="LRR receptor-like serine/threonine-protein kinase GSO1"/>
    <property type="match status" value="2"/>
</dbReference>
<evidence type="ECO:0000256" key="15">
    <source>
        <dbReference type="ARBA" id="ARBA00023170"/>
    </source>
</evidence>
<keyword evidence="9" id="KW-0677">Repeat</keyword>
<dbReference type="FunFam" id="3.80.10.10:FF:000129">
    <property type="entry name" value="Leucine-rich repeat receptor-like kinase"/>
    <property type="match status" value="1"/>
</dbReference>
<keyword evidence="14" id="KW-0472">Membrane</keyword>
<gene>
    <name evidence="21" type="primary">LOC104595077</name>
</gene>
<dbReference type="EC" id="2.7.11.1" evidence="3"/>
<dbReference type="RefSeq" id="XP_010253958.1">
    <property type="nucleotide sequence ID" value="XM_010255656.2"/>
</dbReference>
<dbReference type="InterPro" id="IPR001245">
    <property type="entry name" value="Ser-Thr/Tyr_kinase_cat_dom"/>
</dbReference>
<keyword evidence="11" id="KW-0418">Kinase</keyword>
<comment type="catalytic activity">
    <reaction evidence="18">
        <text>L-seryl-[protein] + ATP = O-phospho-L-seryl-[protein] + ADP + H(+)</text>
        <dbReference type="Rhea" id="RHEA:17989"/>
        <dbReference type="Rhea" id="RHEA-COMP:9863"/>
        <dbReference type="Rhea" id="RHEA-COMP:11604"/>
        <dbReference type="ChEBI" id="CHEBI:15378"/>
        <dbReference type="ChEBI" id="CHEBI:29999"/>
        <dbReference type="ChEBI" id="CHEBI:30616"/>
        <dbReference type="ChEBI" id="CHEBI:83421"/>
        <dbReference type="ChEBI" id="CHEBI:456216"/>
        <dbReference type="EC" id="2.7.11.1"/>
    </reaction>
</comment>
<evidence type="ECO:0000256" key="1">
    <source>
        <dbReference type="ARBA" id="ARBA00004479"/>
    </source>
</evidence>
<evidence type="ECO:0000256" key="8">
    <source>
        <dbReference type="ARBA" id="ARBA00022729"/>
    </source>
</evidence>
<dbReference type="Gene3D" id="3.30.200.20">
    <property type="entry name" value="Phosphorylase Kinase, domain 1"/>
    <property type="match status" value="1"/>
</dbReference>
<dbReference type="InterPro" id="IPR013210">
    <property type="entry name" value="LRR_N_plant-typ"/>
</dbReference>
<dbReference type="SUPFAM" id="SSF52058">
    <property type="entry name" value="L domain-like"/>
    <property type="match status" value="3"/>
</dbReference>
<evidence type="ECO:0000259" key="19">
    <source>
        <dbReference type="PROSITE" id="PS50011"/>
    </source>
</evidence>
<dbReference type="OMA" id="WPLSGSC"/>
<dbReference type="Pfam" id="PF13855">
    <property type="entry name" value="LRR_8"/>
    <property type="match status" value="4"/>
</dbReference>
<keyword evidence="20" id="KW-1185">Reference proteome</keyword>
<evidence type="ECO:0000256" key="10">
    <source>
        <dbReference type="ARBA" id="ARBA00022741"/>
    </source>
</evidence>
<dbReference type="PROSITE" id="PS50011">
    <property type="entry name" value="PROTEIN_KINASE_DOM"/>
    <property type="match status" value="1"/>
</dbReference>
<dbReference type="Gene3D" id="1.10.510.10">
    <property type="entry name" value="Transferase(Phosphotransferase) domain 1"/>
    <property type="match status" value="1"/>
</dbReference>
<dbReference type="eggNOG" id="ENOG502QRD1">
    <property type="taxonomic scope" value="Eukaryota"/>
</dbReference>
<evidence type="ECO:0000256" key="9">
    <source>
        <dbReference type="ARBA" id="ARBA00022737"/>
    </source>
</evidence>
<reference evidence="21" key="1">
    <citation type="submission" date="2025-08" db="UniProtKB">
        <authorList>
            <consortium name="RefSeq"/>
        </authorList>
    </citation>
    <scope>IDENTIFICATION</scope>
</reference>
<dbReference type="OrthoDB" id="551849at2759"/>
<dbReference type="SUPFAM" id="SSF56112">
    <property type="entry name" value="Protein kinase-like (PK-like)"/>
    <property type="match status" value="1"/>
</dbReference>
<evidence type="ECO:0000256" key="2">
    <source>
        <dbReference type="ARBA" id="ARBA00008684"/>
    </source>
</evidence>
<dbReference type="GO" id="GO:0033612">
    <property type="term" value="F:receptor serine/threonine kinase binding"/>
    <property type="evidence" value="ECO:0000318"/>
    <property type="project" value="GO_Central"/>
</dbReference>
<evidence type="ECO:0000313" key="21">
    <source>
        <dbReference type="RefSeq" id="XP_010253958.1"/>
    </source>
</evidence>
<dbReference type="InterPro" id="IPR000719">
    <property type="entry name" value="Prot_kinase_dom"/>
</dbReference>
<protein>
    <recommendedName>
        <fullName evidence="3">non-specific serine/threonine protein kinase</fullName>
        <ecNumber evidence="3">2.7.11.1</ecNumber>
    </recommendedName>
</protein>
<dbReference type="InterPro" id="IPR008271">
    <property type="entry name" value="Ser/Thr_kinase_AS"/>
</dbReference>
<evidence type="ECO:0000256" key="6">
    <source>
        <dbReference type="ARBA" id="ARBA00022679"/>
    </source>
</evidence>
<dbReference type="PROSITE" id="PS51450">
    <property type="entry name" value="LRR"/>
    <property type="match status" value="1"/>
</dbReference>
<dbReference type="InterPro" id="IPR003591">
    <property type="entry name" value="Leu-rich_rpt_typical-subtyp"/>
</dbReference>
<keyword evidence="8" id="KW-0732">Signal</keyword>
<comment type="catalytic activity">
    <reaction evidence="17">
        <text>L-threonyl-[protein] + ATP = O-phospho-L-threonyl-[protein] + ADP + H(+)</text>
        <dbReference type="Rhea" id="RHEA:46608"/>
        <dbReference type="Rhea" id="RHEA-COMP:11060"/>
        <dbReference type="Rhea" id="RHEA-COMP:11605"/>
        <dbReference type="ChEBI" id="CHEBI:15378"/>
        <dbReference type="ChEBI" id="CHEBI:30013"/>
        <dbReference type="ChEBI" id="CHEBI:30616"/>
        <dbReference type="ChEBI" id="CHEBI:61977"/>
        <dbReference type="ChEBI" id="CHEBI:456216"/>
        <dbReference type="EC" id="2.7.11.1"/>
    </reaction>
</comment>
<evidence type="ECO:0000256" key="16">
    <source>
        <dbReference type="ARBA" id="ARBA00023180"/>
    </source>
</evidence>